<dbReference type="AlphaFoldDB" id="A0AAN4EQR4"/>
<dbReference type="EMBL" id="ABLGCN030000001">
    <property type="protein sequence ID" value="EMM7456149.1"/>
    <property type="molecule type" value="Genomic_DNA"/>
</dbReference>
<reference evidence="1" key="1">
    <citation type="submission" date="2024-02" db="EMBL/GenBank/DDBJ databases">
        <authorList>
            <consortium name="Clinical and Environmental Microbiology Branch: Whole genome sequencing antimicrobial resistance pathogens in the healthcare setting"/>
        </authorList>
    </citation>
    <scope>NUCLEOTIDE SEQUENCE</scope>
    <source>
        <strain evidence="1">Whole organism</strain>
    </source>
</reference>
<dbReference type="Proteomes" id="UP001169574">
    <property type="component" value="Unassembled WGS sequence"/>
</dbReference>
<organism evidence="1 2">
    <name type="scientific">Citrobacter freundii</name>
    <dbReference type="NCBI Taxonomy" id="546"/>
    <lineage>
        <taxon>Bacteria</taxon>
        <taxon>Pseudomonadati</taxon>
        <taxon>Pseudomonadota</taxon>
        <taxon>Gammaproteobacteria</taxon>
        <taxon>Enterobacterales</taxon>
        <taxon>Enterobacteriaceae</taxon>
        <taxon>Citrobacter</taxon>
        <taxon>Citrobacter freundii complex</taxon>
    </lineage>
</organism>
<sequence length="264" mass="29552">MSLQHKTDAEIIETAKKLAGYSEAGAVLKELVKRWQVQRELSEQQHQQSLTLAAECDLIRQHARKQSDAVSEVIKLLSDNSAPVSPVTLAVSIEKLVPTLMLDNAVNQLRATEVVDLQSGLANKLSESGRIQQLDNLDLMALSHCIDSVISQRLAELLYLPIGPAPVERDEVGYWTHPAAALQPDWDESTPPAEITDWFMSHALEQKIVTLEDQNDALYERCLENFEALNEWEPMPPDGDGWFLFSIFDSEDGVYAEFVRPITS</sequence>
<gene>
    <name evidence="1" type="ORF">P7U51_000601</name>
</gene>
<dbReference type="RefSeq" id="WP_048997923.1">
    <property type="nucleotide sequence ID" value="NZ_CP151202.1"/>
</dbReference>
<name>A0AAN4EQR4_CITFR</name>
<proteinExistence type="predicted"/>
<protein>
    <submittedName>
        <fullName evidence="1">Uncharacterized protein</fullName>
    </submittedName>
</protein>
<accession>A0AAN4EQR4</accession>
<comment type="caution">
    <text evidence="1">The sequence shown here is derived from an EMBL/GenBank/DDBJ whole genome shotgun (WGS) entry which is preliminary data.</text>
</comment>
<evidence type="ECO:0000313" key="2">
    <source>
        <dbReference type="Proteomes" id="UP001169574"/>
    </source>
</evidence>
<evidence type="ECO:0000313" key="1">
    <source>
        <dbReference type="EMBL" id="EMM7456149.1"/>
    </source>
</evidence>